<comment type="caution">
    <text evidence="2">The sequence shown here is derived from an EMBL/GenBank/DDBJ whole genome shotgun (WGS) entry which is preliminary data.</text>
</comment>
<dbReference type="AlphaFoldDB" id="A0AA40YRA7"/>
<name>A0AA40YRA7_WEICO</name>
<feature type="domain" description="RNA polymerase sigma factor 70 region 4 type 2" evidence="1">
    <location>
        <begin position="71"/>
        <end position="120"/>
    </location>
</feature>
<dbReference type="GO" id="GO:0006352">
    <property type="term" value="P:DNA-templated transcription initiation"/>
    <property type="evidence" value="ECO:0007669"/>
    <property type="project" value="InterPro"/>
</dbReference>
<dbReference type="InterPro" id="IPR013324">
    <property type="entry name" value="RNA_pol_sigma_r3/r4-like"/>
</dbReference>
<accession>A0AA40YRA7</accession>
<evidence type="ECO:0000313" key="2">
    <source>
        <dbReference type="EMBL" id="MBJ7637918.1"/>
    </source>
</evidence>
<dbReference type="RefSeq" id="WP_135485414.1">
    <property type="nucleotide sequence ID" value="NZ_JAAOCK010000013.1"/>
</dbReference>
<dbReference type="Proteomes" id="UP000728106">
    <property type="component" value="Unassembled WGS sequence"/>
</dbReference>
<sequence length="142" mass="16961">MALLRAVNERATEDNVRDFFEREFKHIKAQARMSYVDLKSPVITDMPGSPKHGNSIDEKLSNHTRAQVYIELVRQAINAMPEPEKFFFKYRYIDDMEWIDISELMNMTPRMGQKYIQRAFRYFADAFVDTYDFHVYRSVDED</sequence>
<organism evidence="2 3">
    <name type="scientific">Weissella confusa</name>
    <name type="common">Lactobacillus confusus</name>
    <dbReference type="NCBI Taxonomy" id="1583"/>
    <lineage>
        <taxon>Bacteria</taxon>
        <taxon>Bacillati</taxon>
        <taxon>Bacillota</taxon>
        <taxon>Bacilli</taxon>
        <taxon>Lactobacillales</taxon>
        <taxon>Lactobacillaceae</taxon>
        <taxon>Weissella</taxon>
    </lineage>
</organism>
<evidence type="ECO:0000313" key="3">
    <source>
        <dbReference type="Proteomes" id="UP000728106"/>
    </source>
</evidence>
<dbReference type="GO" id="GO:0003677">
    <property type="term" value="F:DNA binding"/>
    <property type="evidence" value="ECO:0007669"/>
    <property type="project" value="InterPro"/>
</dbReference>
<protein>
    <submittedName>
        <fullName evidence="2">ArpU family transcriptional regulator</fullName>
    </submittedName>
</protein>
<dbReference type="Pfam" id="PF08281">
    <property type="entry name" value="Sigma70_r4_2"/>
    <property type="match status" value="1"/>
</dbReference>
<dbReference type="GO" id="GO:0016987">
    <property type="term" value="F:sigma factor activity"/>
    <property type="evidence" value="ECO:0007669"/>
    <property type="project" value="InterPro"/>
</dbReference>
<dbReference type="SUPFAM" id="SSF88659">
    <property type="entry name" value="Sigma3 and sigma4 domains of RNA polymerase sigma factors"/>
    <property type="match status" value="1"/>
</dbReference>
<keyword evidence="3" id="KW-1185">Reference proteome</keyword>
<reference evidence="2 3" key="1">
    <citation type="journal article" date="2021" name="Int. J. Food Microbiol.">
        <title>Safety demonstration of a microbial species for use in the food chain: Weissella confusa.</title>
        <authorList>
            <person name="Bourdichon F."/>
            <person name="Patrone V."/>
            <person name="Fontana A."/>
            <person name="Milani G."/>
            <person name="Morelli L."/>
        </authorList>
    </citation>
    <scope>NUCLEOTIDE SEQUENCE [LARGE SCALE GENOMIC DNA]</scope>
    <source>
        <strain evidence="2 3">CCUG 43002</strain>
    </source>
</reference>
<dbReference type="NCBIfam" id="TIGR01637">
    <property type="entry name" value="phage_arpU"/>
    <property type="match status" value="1"/>
</dbReference>
<dbReference type="InterPro" id="IPR013249">
    <property type="entry name" value="RNA_pol_sigma70_r4_t2"/>
</dbReference>
<evidence type="ECO:0000259" key="1">
    <source>
        <dbReference type="Pfam" id="PF08281"/>
    </source>
</evidence>
<dbReference type="EMBL" id="JAAOCP010000001">
    <property type="protein sequence ID" value="MBJ7637918.1"/>
    <property type="molecule type" value="Genomic_DNA"/>
</dbReference>
<proteinExistence type="predicted"/>
<gene>
    <name evidence="2" type="ORF">HAU20_00585</name>
</gene>
<dbReference type="InterPro" id="IPR006524">
    <property type="entry name" value="ArpU-like"/>
</dbReference>